<reference evidence="7 8" key="1">
    <citation type="journal article" date="2018" name="Nat. Biotechnol.">
        <title>A standardized bacterial taxonomy based on genome phylogeny substantially revises the tree of life.</title>
        <authorList>
            <person name="Parks D.H."/>
            <person name="Chuvochina M."/>
            <person name="Waite D.W."/>
            <person name="Rinke C."/>
            <person name="Skarshewski A."/>
            <person name="Chaumeil P.A."/>
            <person name="Hugenholtz P."/>
        </authorList>
    </citation>
    <scope>NUCLEOTIDE SEQUENCE [LARGE SCALE GENOMIC DNA]</scope>
    <source>
        <strain evidence="7">UBA9851</strain>
    </source>
</reference>
<dbReference type="PANTHER" id="PTHR47359:SF3">
    <property type="entry name" value="NLP_P60 DOMAIN-CONTAINING PROTEIN-RELATED"/>
    <property type="match status" value="1"/>
</dbReference>
<feature type="region of interest" description="Disordered" evidence="5">
    <location>
        <begin position="145"/>
        <end position="172"/>
    </location>
</feature>
<evidence type="ECO:0000256" key="2">
    <source>
        <dbReference type="ARBA" id="ARBA00022670"/>
    </source>
</evidence>
<feature type="compositionally biased region" description="Basic residues" evidence="5">
    <location>
        <begin position="12"/>
        <end position="21"/>
    </location>
</feature>
<dbReference type="EMBL" id="DMDD01000060">
    <property type="protein sequence ID" value="HAF71935.1"/>
    <property type="molecule type" value="Genomic_DNA"/>
</dbReference>
<dbReference type="Pfam" id="PF00877">
    <property type="entry name" value="NLPC_P60"/>
    <property type="match status" value="1"/>
</dbReference>
<keyword evidence="2" id="KW-0645">Protease</keyword>
<feature type="region of interest" description="Disordered" evidence="5">
    <location>
        <begin position="463"/>
        <end position="514"/>
    </location>
</feature>
<feature type="region of interest" description="Disordered" evidence="5">
    <location>
        <begin position="1"/>
        <end position="36"/>
    </location>
</feature>
<organism evidence="7 8">
    <name type="scientific">Corynebacterium variabile</name>
    <dbReference type="NCBI Taxonomy" id="1727"/>
    <lineage>
        <taxon>Bacteria</taxon>
        <taxon>Bacillati</taxon>
        <taxon>Actinomycetota</taxon>
        <taxon>Actinomycetes</taxon>
        <taxon>Mycobacteriales</taxon>
        <taxon>Corynebacteriaceae</taxon>
        <taxon>Corynebacterium</taxon>
    </lineage>
</organism>
<feature type="compositionally biased region" description="Basic and acidic residues" evidence="5">
    <location>
        <begin position="302"/>
        <end position="321"/>
    </location>
</feature>
<feature type="domain" description="NlpC/P60" evidence="6">
    <location>
        <begin position="514"/>
        <end position="653"/>
    </location>
</feature>
<feature type="compositionally biased region" description="Polar residues" evidence="5">
    <location>
        <begin position="503"/>
        <end position="513"/>
    </location>
</feature>
<dbReference type="InterPro" id="IPR038765">
    <property type="entry name" value="Papain-like_cys_pep_sf"/>
</dbReference>
<evidence type="ECO:0000313" key="7">
    <source>
        <dbReference type="EMBL" id="HAF71935.1"/>
    </source>
</evidence>
<dbReference type="AlphaFoldDB" id="A0A3B9QSI7"/>
<evidence type="ECO:0000313" key="8">
    <source>
        <dbReference type="Proteomes" id="UP000260925"/>
    </source>
</evidence>
<dbReference type="Proteomes" id="UP000260925">
    <property type="component" value="Unassembled WGS sequence"/>
</dbReference>
<name>A0A3B9QSI7_9CORY</name>
<dbReference type="GO" id="GO:0006508">
    <property type="term" value="P:proteolysis"/>
    <property type="evidence" value="ECO:0007669"/>
    <property type="project" value="UniProtKB-KW"/>
</dbReference>
<dbReference type="GO" id="GO:0008234">
    <property type="term" value="F:cysteine-type peptidase activity"/>
    <property type="evidence" value="ECO:0007669"/>
    <property type="project" value="UniProtKB-KW"/>
</dbReference>
<evidence type="ECO:0000259" key="6">
    <source>
        <dbReference type="PROSITE" id="PS51935"/>
    </source>
</evidence>
<comment type="caution">
    <text evidence="7">The sequence shown here is derived from an EMBL/GenBank/DDBJ whole genome shotgun (WGS) entry which is preliminary data.</text>
</comment>
<dbReference type="PROSITE" id="PS51935">
    <property type="entry name" value="NLPC_P60"/>
    <property type="match status" value="1"/>
</dbReference>
<dbReference type="NCBIfam" id="NF046048">
    <property type="entry name" value="NlpC_P60_DIP1281"/>
    <property type="match status" value="1"/>
</dbReference>
<sequence>MKREVDRSVPKVTKHQRRRRATTPGPDLLPWGSGRNGCRTGGLPELTFSAHSHEETITVALRLTTRGRARGATARGTGALLAVAVTAGLTTQVSPAVADEASDTGAEAYLADLVSRVSAAEDEVNSLELELGGLRESVNKSQVDFDRSTHDAQDAQDQVTDARSRLDGSEDELGTAQSDLDEIARSAYTQGGDASAVPLAAGSSADDAIDRATYIRMASERQQAEVDRLDLARTQAANEEASLREARDKADDLVAAAQQAQDDARARFERIQQDLASRADEHSKLLADADTAREQLSAARAAVDRAGREEGATSFDKRRAAETAVSKIDTAPATEATEATEVVDTTETAGATETPQVTSPGTVDTAEATADTPGAQDLTGTVAENADGATTEDTSEVNGDDLMQAQGEAPAEDEAAGSTFSSDTAGDDRRQAAIDGLLGAAGAAAVAGVTASMNGEDPLAAATGAAQSSAAESFGSLPEAPSGDGEATGTLPGTGVQPGGSGDVSTPDASGTASEKIERVIDRGMSALGTPYSWGGGNADGPTLGVRDGGVADAYGDYAKVGYDCSGLMVFAFAAAGVELPKYSGYQYTAGPQVPVDQARRGDMLFWGIGGSSHVALYLGDGKMLEAPQSGDVVKVSDVRWSGAMPYAVRMIE</sequence>
<evidence type="ECO:0000256" key="4">
    <source>
        <dbReference type="ARBA" id="ARBA00022807"/>
    </source>
</evidence>
<evidence type="ECO:0000256" key="3">
    <source>
        <dbReference type="ARBA" id="ARBA00022801"/>
    </source>
</evidence>
<protein>
    <submittedName>
        <fullName evidence="7">Resuscitation-promoting factor interacting protein</fullName>
    </submittedName>
</protein>
<comment type="similarity">
    <text evidence="1">Belongs to the peptidase C40 family.</text>
</comment>
<dbReference type="PANTHER" id="PTHR47359">
    <property type="entry name" value="PEPTIDOGLYCAN DL-ENDOPEPTIDASE CWLO"/>
    <property type="match status" value="1"/>
</dbReference>
<proteinExistence type="inferred from homology"/>
<dbReference type="InterPro" id="IPR051794">
    <property type="entry name" value="PG_Endopeptidase_C40"/>
</dbReference>
<dbReference type="Gene3D" id="3.90.1720.10">
    <property type="entry name" value="endopeptidase domain like (from Nostoc punctiforme)"/>
    <property type="match status" value="1"/>
</dbReference>
<keyword evidence="3" id="KW-0378">Hydrolase</keyword>
<gene>
    <name evidence="7" type="ORF">DCL06_02415</name>
</gene>
<evidence type="ECO:0000256" key="5">
    <source>
        <dbReference type="SAM" id="MobiDB-lite"/>
    </source>
</evidence>
<dbReference type="SUPFAM" id="SSF54001">
    <property type="entry name" value="Cysteine proteinases"/>
    <property type="match status" value="1"/>
</dbReference>
<feature type="compositionally biased region" description="Low complexity" evidence="5">
    <location>
        <begin position="463"/>
        <end position="473"/>
    </location>
</feature>
<accession>A0A3B9QSI7</accession>
<evidence type="ECO:0000256" key="1">
    <source>
        <dbReference type="ARBA" id="ARBA00007074"/>
    </source>
</evidence>
<dbReference type="InterPro" id="IPR000064">
    <property type="entry name" value="NLP_P60_dom"/>
</dbReference>
<feature type="compositionally biased region" description="Low complexity" evidence="5">
    <location>
        <begin position="329"/>
        <end position="355"/>
    </location>
</feature>
<feature type="region of interest" description="Disordered" evidence="5">
    <location>
        <begin position="298"/>
        <end position="427"/>
    </location>
</feature>
<keyword evidence="4" id="KW-0788">Thiol protease</keyword>
<dbReference type="Gene3D" id="6.10.250.3150">
    <property type="match status" value="1"/>
</dbReference>